<accession>A0A328BPU5</accession>
<reference evidence="2 3" key="1">
    <citation type="submission" date="2018-05" db="EMBL/GenBank/DDBJ databases">
        <authorList>
            <person name="Lanie J.A."/>
            <person name="Ng W.-L."/>
            <person name="Kazmierczak K.M."/>
            <person name="Andrzejewski T.M."/>
            <person name="Davidsen T.M."/>
            <person name="Wayne K.J."/>
            <person name="Tettelin H."/>
            <person name="Glass J.I."/>
            <person name="Rusch D."/>
            <person name="Podicherti R."/>
            <person name="Tsui H.-C.T."/>
            <person name="Winkler M.E."/>
        </authorList>
    </citation>
    <scope>NUCLEOTIDE SEQUENCE [LARGE SCALE GENOMIC DNA]</scope>
    <source>
        <strain evidence="2 3">BUT-10</strain>
    </source>
</reference>
<dbReference type="RefSeq" id="WP_111274634.1">
    <property type="nucleotide sequence ID" value="NZ_QFYS01000001.1"/>
</dbReference>
<dbReference type="EMBL" id="QFYS01000001">
    <property type="protein sequence ID" value="RAK69143.1"/>
    <property type="molecule type" value="Genomic_DNA"/>
</dbReference>
<comment type="caution">
    <text evidence="2">The sequence shown here is derived from an EMBL/GenBank/DDBJ whole genome shotgun (WGS) entry which is preliminary data.</text>
</comment>
<dbReference type="AlphaFoldDB" id="A0A328BPU5"/>
<sequence>MPSRRRDAFRVRHPLERIPRAAWPFLIAGLLVASGWYLSRNYMALRDARVRDYEAWQIEGSACPVIGEAEFLRGRGRGPRHFAYGGVDFFRRHGHVSCAPIYYDQGRSSRFYPVCQFTSPGDLLVRVDGRDWYFRPGPGQPATVSVAHGQARCVMASNFTIESEMAR</sequence>
<evidence type="ECO:0000313" key="2">
    <source>
        <dbReference type="EMBL" id="RAK69143.1"/>
    </source>
</evidence>
<keyword evidence="1" id="KW-1133">Transmembrane helix</keyword>
<evidence type="ECO:0000256" key="1">
    <source>
        <dbReference type="SAM" id="Phobius"/>
    </source>
</evidence>
<keyword evidence="1" id="KW-0812">Transmembrane</keyword>
<protein>
    <submittedName>
        <fullName evidence="2">Uncharacterized protein</fullName>
    </submittedName>
</protein>
<dbReference type="Proteomes" id="UP000249524">
    <property type="component" value="Unassembled WGS sequence"/>
</dbReference>
<organism evidence="2 3">
    <name type="scientific">Phenylobacterium kunshanense</name>
    <dbReference type="NCBI Taxonomy" id="1445034"/>
    <lineage>
        <taxon>Bacteria</taxon>
        <taxon>Pseudomonadati</taxon>
        <taxon>Pseudomonadota</taxon>
        <taxon>Alphaproteobacteria</taxon>
        <taxon>Caulobacterales</taxon>
        <taxon>Caulobacteraceae</taxon>
        <taxon>Phenylobacterium</taxon>
    </lineage>
</organism>
<gene>
    <name evidence="2" type="ORF">DJ019_03825</name>
</gene>
<name>A0A328BPU5_9CAUL</name>
<keyword evidence="1" id="KW-0472">Membrane</keyword>
<feature type="transmembrane region" description="Helical" evidence="1">
    <location>
        <begin position="21"/>
        <end position="39"/>
    </location>
</feature>
<dbReference type="OrthoDB" id="7187914at2"/>
<keyword evidence="3" id="KW-1185">Reference proteome</keyword>
<evidence type="ECO:0000313" key="3">
    <source>
        <dbReference type="Proteomes" id="UP000249524"/>
    </source>
</evidence>
<proteinExistence type="predicted"/>